<organism evidence="10 11">
    <name type="scientific">Verrucomicrobia subdivision 6 bacterium BACL9 MAG-120820-bin42</name>
    <dbReference type="NCBI Taxonomy" id="1655634"/>
    <lineage>
        <taxon>Bacteria</taxon>
        <taxon>Pseudomonadati</taxon>
        <taxon>Verrucomicrobiota</taxon>
        <taxon>Verrucomicrobiia</taxon>
        <taxon>Verrucomicrobiales</taxon>
        <taxon>Verrucomicrobia subdivision 6</taxon>
    </lineage>
</organism>
<sequence>MGLFPFLWDNILRVKLKTLLSLVFVSVGVLLILLLANAFISREKTAELTEAELQKYQSYQLADELRQSSDDLTRMARTYAVTGNEKYQKFFNRVLTIRNGETPRPPDYSDIYWDLVTSDVEQASAEAGEKISLESRMLSAGFTVQEFALLKDSQNQSDSLVKLENIAMHALQGEFDDGTGSFLIKKPPDQPLAIQILHSQQYHEAKAKIMKPLRDFTQMVNQRTSILVSELEKEVHRRVQFGLVLALALLGLLSIGYTVILRLVLRPIHLLSTAVEQLQQGKFAEMQSIRGVRELNQLVTAFNQMASILHQREKEKETALTDLGDKAAALEKEKGRTEKLLVNVLPVAIADRLQKGEKVEAESFPEVTVLFADVVGFTKLAAELGPKSVANLLNELFEIFDDLSEKYKLEKIKTIGDCYMAVAGVPDRSPTHAQQMADFSLEALALLHQENQRMSRNLQIRIGMHSGTVAAGIIGRKKFAYDLWGDVVNVTSRLEGTAEPMKIHVSESVHARLEDSYLFEQRGEVELRNRGKLRTYYLIGKKVEKS</sequence>
<evidence type="ECO:0000256" key="5">
    <source>
        <dbReference type="ARBA" id="ARBA00023136"/>
    </source>
</evidence>
<dbReference type="GO" id="GO:0001653">
    <property type="term" value="F:peptide receptor activity"/>
    <property type="evidence" value="ECO:0007669"/>
    <property type="project" value="TreeGrafter"/>
</dbReference>
<evidence type="ECO:0000256" key="1">
    <source>
        <dbReference type="ARBA" id="ARBA00004370"/>
    </source>
</evidence>
<dbReference type="AlphaFoldDB" id="A0A0R2XE16"/>
<protein>
    <recommendedName>
        <fullName evidence="12">Guanylate cyclase</fullName>
    </recommendedName>
</protein>
<dbReference type="PROSITE" id="PS50885">
    <property type="entry name" value="HAMP"/>
    <property type="match status" value="1"/>
</dbReference>
<dbReference type="GO" id="GO:0004016">
    <property type="term" value="F:adenylate cyclase activity"/>
    <property type="evidence" value="ECO:0007669"/>
    <property type="project" value="TreeGrafter"/>
</dbReference>
<dbReference type="GO" id="GO:0007168">
    <property type="term" value="P:receptor guanylyl cyclase signaling pathway"/>
    <property type="evidence" value="ECO:0007669"/>
    <property type="project" value="TreeGrafter"/>
</dbReference>
<comment type="subcellular location">
    <subcellularLocation>
        <location evidence="1">Membrane</location>
    </subcellularLocation>
</comment>
<dbReference type="PANTHER" id="PTHR11920:SF335">
    <property type="entry name" value="GUANYLATE CYCLASE"/>
    <property type="match status" value="1"/>
</dbReference>
<evidence type="ECO:0000313" key="10">
    <source>
        <dbReference type="EMBL" id="KRP32043.1"/>
    </source>
</evidence>
<feature type="domain" description="HAMP" evidence="9">
    <location>
        <begin position="262"/>
        <end position="314"/>
    </location>
</feature>
<dbReference type="SUPFAM" id="SSF55073">
    <property type="entry name" value="Nucleotide cyclase"/>
    <property type="match status" value="1"/>
</dbReference>
<dbReference type="InterPro" id="IPR001054">
    <property type="entry name" value="A/G_cyclase"/>
</dbReference>
<dbReference type="GO" id="GO:0004383">
    <property type="term" value="F:guanylate cyclase activity"/>
    <property type="evidence" value="ECO:0007669"/>
    <property type="project" value="TreeGrafter"/>
</dbReference>
<dbReference type="CDD" id="cd07302">
    <property type="entry name" value="CHD"/>
    <property type="match status" value="1"/>
</dbReference>
<evidence type="ECO:0000259" key="8">
    <source>
        <dbReference type="PROSITE" id="PS50125"/>
    </source>
</evidence>
<evidence type="ECO:0008006" key="12">
    <source>
        <dbReference type="Google" id="ProtNLM"/>
    </source>
</evidence>
<evidence type="ECO:0000256" key="6">
    <source>
        <dbReference type="ARBA" id="ARBA00023239"/>
    </source>
</evidence>
<feature type="transmembrane region" description="Helical" evidence="7">
    <location>
        <begin position="241"/>
        <end position="265"/>
    </location>
</feature>
<dbReference type="SUPFAM" id="SSF158472">
    <property type="entry name" value="HAMP domain-like"/>
    <property type="match status" value="1"/>
</dbReference>
<dbReference type="PROSITE" id="PS50125">
    <property type="entry name" value="GUANYLATE_CYCLASE_2"/>
    <property type="match status" value="1"/>
</dbReference>
<dbReference type="InterPro" id="IPR003660">
    <property type="entry name" value="HAMP_dom"/>
</dbReference>
<name>A0A0R2XE16_9BACT</name>
<evidence type="ECO:0000256" key="2">
    <source>
        <dbReference type="ARBA" id="ARBA00022692"/>
    </source>
</evidence>
<dbReference type="Gene3D" id="3.30.70.1230">
    <property type="entry name" value="Nucleotide cyclase"/>
    <property type="match status" value="1"/>
</dbReference>
<dbReference type="Pfam" id="PF00211">
    <property type="entry name" value="Guanylate_cyc"/>
    <property type="match status" value="1"/>
</dbReference>
<evidence type="ECO:0000256" key="4">
    <source>
        <dbReference type="ARBA" id="ARBA00022989"/>
    </source>
</evidence>
<dbReference type="EMBL" id="LIDM01000185">
    <property type="protein sequence ID" value="KRP32043.1"/>
    <property type="molecule type" value="Genomic_DNA"/>
</dbReference>
<dbReference type="SMART" id="SM00304">
    <property type="entry name" value="HAMP"/>
    <property type="match status" value="1"/>
</dbReference>
<evidence type="ECO:0000313" key="11">
    <source>
        <dbReference type="Proteomes" id="UP000051557"/>
    </source>
</evidence>
<dbReference type="Pfam" id="PF00672">
    <property type="entry name" value="HAMP"/>
    <property type="match status" value="1"/>
</dbReference>
<dbReference type="InterPro" id="IPR050401">
    <property type="entry name" value="Cyclic_nucleotide_synthase"/>
</dbReference>
<keyword evidence="6" id="KW-0456">Lyase</keyword>
<evidence type="ECO:0000256" key="7">
    <source>
        <dbReference type="SAM" id="Phobius"/>
    </source>
</evidence>
<keyword evidence="4 7" id="KW-1133">Transmembrane helix</keyword>
<reference evidence="10 11" key="1">
    <citation type="submission" date="2015-10" db="EMBL/GenBank/DDBJ databases">
        <title>Metagenome-Assembled Genomes uncover a global brackish microbiome.</title>
        <authorList>
            <person name="Hugerth L.W."/>
            <person name="Larsson J."/>
            <person name="Alneberg J."/>
            <person name="Lindh M.V."/>
            <person name="Legrand C."/>
            <person name="Pinhassi J."/>
            <person name="Andersson A.F."/>
        </authorList>
    </citation>
    <scope>NUCLEOTIDE SEQUENCE [LARGE SCALE GENOMIC DNA]</scope>
    <source>
        <strain evidence="10">BACL9 MAG-120820-bin42</strain>
    </source>
</reference>
<keyword evidence="2 7" id="KW-0812">Transmembrane</keyword>
<proteinExistence type="predicted"/>
<dbReference type="CDD" id="cd06225">
    <property type="entry name" value="HAMP"/>
    <property type="match status" value="1"/>
</dbReference>
<dbReference type="InterPro" id="IPR029787">
    <property type="entry name" value="Nucleotide_cyclase"/>
</dbReference>
<dbReference type="SMART" id="SM00044">
    <property type="entry name" value="CYCc"/>
    <property type="match status" value="1"/>
</dbReference>
<dbReference type="Proteomes" id="UP000051557">
    <property type="component" value="Unassembled WGS sequence"/>
</dbReference>
<dbReference type="GO" id="GO:0035556">
    <property type="term" value="P:intracellular signal transduction"/>
    <property type="evidence" value="ECO:0007669"/>
    <property type="project" value="InterPro"/>
</dbReference>
<keyword evidence="5 7" id="KW-0472">Membrane</keyword>
<comment type="caution">
    <text evidence="10">The sequence shown here is derived from an EMBL/GenBank/DDBJ whole genome shotgun (WGS) entry which is preliminary data.</text>
</comment>
<dbReference type="GO" id="GO:0000166">
    <property type="term" value="F:nucleotide binding"/>
    <property type="evidence" value="ECO:0007669"/>
    <property type="project" value="UniProtKB-KW"/>
</dbReference>
<gene>
    <name evidence="10" type="ORF">ABS32_05090</name>
</gene>
<dbReference type="Gene3D" id="6.10.340.10">
    <property type="match status" value="1"/>
</dbReference>
<evidence type="ECO:0000256" key="3">
    <source>
        <dbReference type="ARBA" id="ARBA00022741"/>
    </source>
</evidence>
<accession>A0A0R2XE16</accession>
<evidence type="ECO:0000259" key="9">
    <source>
        <dbReference type="PROSITE" id="PS50885"/>
    </source>
</evidence>
<feature type="domain" description="Guanylate cyclase" evidence="8">
    <location>
        <begin position="368"/>
        <end position="495"/>
    </location>
</feature>
<dbReference type="GO" id="GO:0005886">
    <property type="term" value="C:plasma membrane"/>
    <property type="evidence" value="ECO:0007669"/>
    <property type="project" value="TreeGrafter"/>
</dbReference>
<dbReference type="PANTHER" id="PTHR11920">
    <property type="entry name" value="GUANYLYL CYCLASE"/>
    <property type="match status" value="1"/>
</dbReference>
<keyword evidence="3" id="KW-0547">Nucleotide-binding</keyword>
<feature type="transmembrane region" description="Helical" evidence="7">
    <location>
        <begin position="20"/>
        <end position="40"/>
    </location>
</feature>